<gene>
    <name evidence="1" type="ORF">SPELUC_LOCUS5742</name>
</gene>
<name>A0ACA9M3V3_9GLOM</name>
<evidence type="ECO:0000313" key="2">
    <source>
        <dbReference type="Proteomes" id="UP000789366"/>
    </source>
</evidence>
<protein>
    <submittedName>
        <fullName evidence="1">6946_t:CDS:1</fullName>
    </submittedName>
</protein>
<comment type="caution">
    <text evidence="1">The sequence shown here is derived from an EMBL/GenBank/DDBJ whole genome shotgun (WGS) entry which is preliminary data.</text>
</comment>
<sequence length="256" mass="29611">MCASIKRGSFQNSEEISSFENQNSCSFEEIKVELEEIDETKFKNDVEFDNESEIEIVKKITIKSSSHHHFHLQCKRGGQPHNTLNLTVDTRQRKRMSKCCGCPFILKAALKNFKWQVTEITNEHNHPMAKDEKIFYEHHQLTCEARSTAVRMLKAGAKPSMIYEAMRDEDGQPTVTRKDISNLGLRINFLEENASMEALIIGMKERGYTLCLHYEENSLQNENKCISINPLLVQDDKKQLELLLEKVSQFVLNKIK</sequence>
<proteinExistence type="predicted"/>
<keyword evidence="2" id="KW-1185">Reference proteome</keyword>
<reference evidence="1" key="1">
    <citation type="submission" date="2021-06" db="EMBL/GenBank/DDBJ databases">
        <authorList>
            <person name="Kallberg Y."/>
            <person name="Tangrot J."/>
            <person name="Rosling A."/>
        </authorList>
    </citation>
    <scope>NUCLEOTIDE SEQUENCE</scope>
    <source>
        <strain evidence="1">28 12/20/2015</strain>
    </source>
</reference>
<dbReference type="Proteomes" id="UP000789366">
    <property type="component" value="Unassembled WGS sequence"/>
</dbReference>
<accession>A0ACA9M3V3</accession>
<evidence type="ECO:0000313" key="1">
    <source>
        <dbReference type="EMBL" id="CAG8564453.1"/>
    </source>
</evidence>
<dbReference type="EMBL" id="CAJVPW010006081">
    <property type="protein sequence ID" value="CAG8564453.1"/>
    <property type="molecule type" value="Genomic_DNA"/>
</dbReference>
<feature type="non-terminal residue" evidence="1">
    <location>
        <position position="256"/>
    </location>
</feature>
<organism evidence="1 2">
    <name type="scientific">Cetraspora pellucida</name>
    <dbReference type="NCBI Taxonomy" id="1433469"/>
    <lineage>
        <taxon>Eukaryota</taxon>
        <taxon>Fungi</taxon>
        <taxon>Fungi incertae sedis</taxon>
        <taxon>Mucoromycota</taxon>
        <taxon>Glomeromycotina</taxon>
        <taxon>Glomeromycetes</taxon>
        <taxon>Diversisporales</taxon>
        <taxon>Gigasporaceae</taxon>
        <taxon>Cetraspora</taxon>
    </lineage>
</organism>